<feature type="domain" description="Carboxyltransferase" evidence="4">
    <location>
        <begin position="24"/>
        <end position="303"/>
    </location>
</feature>
<dbReference type="PANTHER" id="PTHR43309:SF5">
    <property type="entry name" value="5-OXOPROLINASE SUBUNIT C"/>
    <property type="match status" value="1"/>
</dbReference>
<evidence type="ECO:0000256" key="2">
    <source>
        <dbReference type="ARBA" id="ARBA00022801"/>
    </source>
</evidence>
<evidence type="ECO:0000313" key="5">
    <source>
        <dbReference type="EMBL" id="UOQ85148.1"/>
    </source>
</evidence>
<proteinExistence type="predicted"/>
<protein>
    <submittedName>
        <fullName evidence="5">Biotin-dependent carboxyltransferase family protein</fullName>
    </submittedName>
</protein>
<dbReference type="NCBIfam" id="TIGR00724">
    <property type="entry name" value="urea_amlyse_rel"/>
    <property type="match status" value="1"/>
</dbReference>
<dbReference type="RefSeq" id="WP_244743854.1">
    <property type="nucleotide sequence ID" value="NZ_CP095071.1"/>
</dbReference>
<keyword evidence="3" id="KW-0067">ATP-binding</keyword>
<evidence type="ECO:0000313" key="6">
    <source>
        <dbReference type="Proteomes" id="UP000831537"/>
    </source>
</evidence>
<dbReference type="SMART" id="SM00797">
    <property type="entry name" value="AHS2"/>
    <property type="match status" value="1"/>
</dbReference>
<gene>
    <name evidence="5" type="ORF">MUN87_21295</name>
</gene>
<keyword evidence="6" id="KW-1185">Reference proteome</keyword>
<dbReference type="Gene3D" id="2.40.100.10">
    <property type="entry name" value="Cyclophilin-like"/>
    <property type="match status" value="1"/>
</dbReference>
<dbReference type="Proteomes" id="UP000831537">
    <property type="component" value="Chromosome"/>
</dbReference>
<sequence length="319" mass="35227">MSIEIIEQGLHTTIQDQGRLGYQSYGFPVSGAMDDFAAKIANLLLNNEANLAVLEMGYVGPTLTFHQNAIIAVTGADMSANLNDQPLPMYQPVSIKAGDTLQFRTVKTGGFAYLAVKDGFDILEILGSKSTVVRADIDGILGRKLAVGDVLPLCQAHQLPSPLHWGIRSAMFEYISQPDKVIRYLEGAQAEWFESDQLESRDWTLSTQSNRMGYRLEGTPLEQIHEKQLLTEATAYGSIQVPPNGLPIILMADGQPTGGYPKIGQVAKVDLGKVSQIRPGQPFTFQKITLEEALSLLTEREENVKRIQLFTKEKWGEIY</sequence>
<dbReference type="Pfam" id="PF02626">
    <property type="entry name" value="CT_A_B"/>
    <property type="match status" value="1"/>
</dbReference>
<dbReference type="PANTHER" id="PTHR43309">
    <property type="entry name" value="5-OXOPROLINASE SUBUNIT C"/>
    <property type="match status" value="1"/>
</dbReference>
<keyword evidence="1" id="KW-0547">Nucleotide-binding</keyword>
<reference evidence="5 6" key="1">
    <citation type="submission" date="2022-04" db="EMBL/GenBank/DDBJ databases">
        <title>Gracilibacillus sp. isolated from saltern.</title>
        <authorList>
            <person name="Won M."/>
            <person name="Lee C.-M."/>
            <person name="Woen H.-Y."/>
            <person name="Kwon S.-W."/>
        </authorList>
    </citation>
    <scope>NUCLEOTIDE SEQUENCE [LARGE SCALE GENOMIC DNA]</scope>
    <source>
        <strain evidence="5 6">SSPM10-3</strain>
    </source>
</reference>
<name>A0ABY4GLB0_9BACI</name>
<accession>A0ABY4GLB0</accession>
<keyword evidence="2" id="KW-0378">Hydrolase</keyword>
<organism evidence="5 6">
    <name type="scientific">Gracilibacillus salinarum</name>
    <dbReference type="NCBI Taxonomy" id="2932255"/>
    <lineage>
        <taxon>Bacteria</taxon>
        <taxon>Bacillati</taxon>
        <taxon>Bacillota</taxon>
        <taxon>Bacilli</taxon>
        <taxon>Bacillales</taxon>
        <taxon>Bacillaceae</taxon>
        <taxon>Gracilibacillus</taxon>
    </lineage>
</organism>
<dbReference type="SUPFAM" id="SSF50891">
    <property type="entry name" value="Cyclophilin-like"/>
    <property type="match status" value="1"/>
</dbReference>
<evidence type="ECO:0000256" key="3">
    <source>
        <dbReference type="ARBA" id="ARBA00022840"/>
    </source>
</evidence>
<dbReference type="EMBL" id="CP095071">
    <property type="protein sequence ID" value="UOQ85148.1"/>
    <property type="molecule type" value="Genomic_DNA"/>
</dbReference>
<evidence type="ECO:0000259" key="4">
    <source>
        <dbReference type="SMART" id="SM00797"/>
    </source>
</evidence>
<evidence type="ECO:0000256" key="1">
    <source>
        <dbReference type="ARBA" id="ARBA00022741"/>
    </source>
</evidence>
<dbReference type="InterPro" id="IPR052708">
    <property type="entry name" value="PxpC"/>
</dbReference>
<dbReference type="InterPro" id="IPR003778">
    <property type="entry name" value="CT_A_B"/>
</dbReference>
<dbReference type="InterPro" id="IPR029000">
    <property type="entry name" value="Cyclophilin-like_dom_sf"/>
</dbReference>